<accession>A0AB34IPB8</accession>
<dbReference type="SUPFAM" id="SSF48452">
    <property type="entry name" value="TPR-like"/>
    <property type="match status" value="1"/>
</dbReference>
<keyword evidence="3" id="KW-1185">Reference proteome</keyword>
<evidence type="ECO:0000256" key="1">
    <source>
        <dbReference type="SAM" id="SignalP"/>
    </source>
</evidence>
<name>A0AB34IPB8_PRYPA</name>
<comment type="caution">
    <text evidence="2">The sequence shown here is derived from an EMBL/GenBank/DDBJ whole genome shotgun (WGS) entry which is preliminary data.</text>
</comment>
<gene>
    <name evidence="2" type="ORF">AB1Y20_011361</name>
</gene>
<proteinExistence type="predicted"/>
<keyword evidence="1" id="KW-0732">Signal</keyword>
<evidence type="ECO:0000313" key="2">
    <source>
        <dbReference type="EMBL" id="KAL1503309.1"/>
    </source>
</evidence>
<feature type="chain" id="PRO_5044207182" evidence="1">
    <location>
        <begin position="17"/>
        <end position="233"/>
    </location>
</feature>
<organism evidence="2 3">
    <name type="scientific">Prymnesium parvum</name>
    <name type="common">Toxic golden alga</name>
    <dbReference type="NCBI Taxonomy" id="97485"/>
    <lineage>
        <taxon>Eukaryota</taxon>
        <taxon>Haptista</taxon>
        <taxon>Haptophyta</taxon>
        <taxon>Prymnesiophyceae</taxon>
        <taxon>Prymnesiales</taxon>
        <taxon>Prymnesiaceae</taxon>
        <taxon>Prymnesium</taxon>
    </lineage>
</organism>
<dbReference type="Proteomes" id="UP001515480">
    <property type="component" value="Unassembled WGS sequence"/>
</dbReference>
<sequence>MMPPALLLAAAASSLAFLPPPVSPSARGTGAARCLDSRVAASRVSRPLACAPLGAEDGEEVAAVPPPSPPPLETYADAEARGFELFQEGAYERAIRMFELAQTLPGDGMDYVREKSGGMIGSATAPPNPRGLIQERFATAEQKMIAQYNIACCYAKLGDTPQTMQILSEYLRQVGEPLNQINEMLVDDDLLTVRDELRELRETFKAPAKTGFFARFKNPLKEAADAIGVEWKD</sequence>
<dbReference type="InterPro" id="IPR011990">
    <property type="entry name" value="TPR-like_helical_dom_sf"/>
</dbReference>
<dbReference type="AlphaFoldDB" id="A0AB34IPB8"/>
<reference evidence="2 3" key="1">
    <citation type="journal article" date="2024" name="Science">
        <title>Giant polyketide synthase enzymes in the biosynthesis of giant marine polyether toxins.</title>
        <authorList>
            <person name="Fallon T.R."/>
            <person name="Shende V.V."/>
            <person name="Wierzbicki I.H."/>
            <person name="Pendleton A.L."/>
            <person name="Watervoot N.F."/>
            <person name="Auber R.P."/>
            <person name="Gonzalez D.J."/>
            <person name="Wisecaver J.H."/>
            <person name="Moore B.S."/>
        </authorList>
    </citation>
    <scope>NUCLEOTIDE SEQUENCE [LARGE SCALE GENOMIC DNA]</scope>
    <source>
        <strain evidence="2 3">12B1</strain>
    </source>
</reference>
<dbReference type="EMBL" id="JBGBPQ010000022">
    <property type="protein sequence ID" value="KAL1503309.1"/>
    <property type="molecule type" value="Genomic_DNA"/>
</dbReference>
<evidence type="ECO:0000313" key="3">
    <source>
        <dbReference type="Proteomes" id="UP001515480"/>
    </source>
</evidence>
<protein>
    <submittedName>
        <fullName evidence="2">Uncharacterized protein</fullName>
    </submittedName>
</protein>
<feature type="signal peptide" evidence="1">
    <location>
        <begin position="1"/>
        <end position="16"/>
    </location>
</feature>